<dbReference type="Gene3D" id="2.130.10.10">
    <property type="entry name" value="YVTN repeat-like/Quinoprotein amine dehydrogenase"/>
    <property type="match status" value="2"/>
</dbReference>
<keyword evidence="2" id="KW-0472">Membrane</keyword>
<sequence length="1048" mass="121721">MNRLIRLIVILVYILIAEGTLYGQIDPMPSYDLFYPEYGTYRHEKELYSYNLIDYMFVDRDRKLWLSSVHDLKRSNGYQFFNISQILDKENHLKGHIIDGQRWNDSTHYIIEQNANEGLLSHALSTTPPIHIAEQDSAKSKTQKLLFYDVRFNEYAYEVWTDSLQNLLLKIVGSTGKLLRDITIPPLDGQLTAFCVAKDRVWFLIDHRKIITFLITDQNQLTDPVKIGSSGTISTFYTDQFENIWVTKRNGIYQIRIYKSQYYLALIKPLKDISKVFEDDHGNLIFTATSFPDITEAAYLYVREGGRWITMESLISQNHDLHYFAGQDFHKEIFLSAKNNLSTLRFTENSISNEIFDRQTEESRWNFISRGLFKTDSLFYVLVANQGLWSKNMNTDEEKLTTFQHPESGKTLDFDCLRTIETDADGRLWFSICNDQEGSQESFLIRYDPVTTMSKVIPYPHLISALQMGQGSLLWIASENEDGKVMLSRFNTNTTTVSAPLNIIPNISTINDLFLLEPDSMFLATNDGLYKYAIESAETKLILLRPNTHNQTTIFSIFFYDNKYFLASRDGLFIYDPASGLVDHFTMENGLRNNIVTAVFREKANKYWLSTFFGLSVLNLNENLILNYSTLDGLPNNEFNLYAYHEDPSGYYLGYPNGVLQLDLRDSMKGYFADFDLDHALTYSRKNEKATILFPENNHLDISPEVTYFKLFPSSFAGYFIDYFNFKLINTTLKDTVLFSAVDGVIQSNLKAGTYHFKLSSYDRYGNNINNEKQFSITVHEHFYQTIWFRILILLLANIIIGTMIYGWLRFRNRKKRKEKDLEKRLSELELQVLQTQLNPHFIFNTISAIQYYIQDHDEDHADQYLTSFSRLMRSYLDSSKSSYITLNTEINLLKNYLDLEIMVADDRIKSHFEIDPDIDLVNVVIPTMMLQPFVENAIQHGLFHKKGNGNITLRFIKVAEDMLLCEIEDDGIGRRKAEMINRQKPQKPTSRALQIINEKLEVLKESRGMKIEINIIDKYQNGTAKGTLVQIKIPFLLKKSHMNLVQS</sequence>
<dbReference type="Gene3D" id="3.30.565.10">
    <property type="entry name" value="Histidine kinase-like ATPase, C-terminal domain"/>
    <property type="match status" value="1"/>
</dbReference>
<dbReference type="InterPro" id="IPR013783">
    <property type="entry name" value="Ig-like_fold"/>
</dbReference>
<keyword evidence="1" id="KW-0175">Coiled coil</keyword>
<dbReference type="InterPro" id="IPR015943">
    <property type="entry name" value="WD40/YVTN_repeat-like_dom_sf"/>
</dbReference>
<dbReference type="InterPro" id="IPR050640">
    <property type="entry name" value="Bact_2-comp_sensor_kinase"/>
</dbReference>
<comment type="caution">
    <text evidence="4">The sequence shown here is derived from an EMBL/GenBank/DDBJ whole genome shotgun (WGS) entry which is preliminary data.</text>
</comment>
<dbReference type="InterPro" id="IPR010559">
    <property type="entry name" value="Sig_transdc_His_kin_internal"/>
</dbReference>
<keyword evidence="4" id="KW-0418">Kinase</keyword>
<dbReference type="PANTHER" id="PTHR34220:SF7">
    <property type="entry name" value="SENSOR HISTIDINE KINASE YPDA"/>
    <property type="match status" value="1"/>
</dbReference>
<evidence type="ECO:0000313" key="5">
    <source>
        <dbReference type="Proteomes" id="UP000753961"/>
    </source>
</evidence>
<accession>A0A953LAH6</accession>
<reference evidence="4" key="1">
    <citation type="submission" date="2021-06" db="EMBL/GenBank/DDBJ databases">
        <title>44 bacteria genomes isolated from Dapeng, Shenzhen.</title>
        <authorList>
            <person name="Zheng W."/>
            <person name="Yu S."/>
            <person name="Huang Y."/>
        </authorList>
    </citation>
    <scope>NUCLEOTIDE SEQUENCE</scope>
    <source>
        <strain evidence="4">DP5N28-2</strain>
    </source>
</reference>
<dbReference type="EMBL" id="JAHVHU010000005">
    <property type="protein sequence ID" value="MBY5957581.1"/>
    <property type="molecule type" value="Genomic_DNA"/>
</dbReference>
<dbReference type="Pfam" id="PF06580">
    <property type="entry name" value="His_kinase"/>
    <property type="match status" value="1"/>
</dbReference>
<dbReference type="PANTHER" id="PTHR34220">
    <property type="entry name" value="SENSOR HISTIDINE KINASE YPDA"/>
    <property type="match status" value="1"/>
</dbReference>
<dbReference type="SUPFAM" id="SSF55874">
    <property type="entry name" value="ATPase domain of HSP90 chaperone/DNA topoisomerase II/histidine kinase"/>
    <property type="match status" value="1"/>
</dbReference>
<dbReference type="SUPFAM" id="SSF101898">
    <property type="entry name" value="NHL repeat"/>
    <property type="match status" value="1"/>
</dbReference>
<keyword evidence="4" id="KW-0808">Transferase</keyword>
<keyword evidence="2" id="KW-1133">Transmembrane helix</keyword>
<gene>
    <name evidence="4" type="ORF">KUV50_05500</name>
</gene>
<evidence type="ECO:0000259" key="3">
    <source>
        <dbReference type="Pfam" id="PF06580"/>
    </source>
</evidence>
<name>A0A953LAH6_9BACT</name>
<feature type="domain" description="Signal transduction histidine kinase internal region" evidence="3">
    <location>
        <begin position="830"/>
        <end position="908"/>
    </location>
</feature>
<dbReference type="AlphaFoldDB" id="A0A953LAH6"/>
<dbReference type="RefSeq" id="WP_222579100.1">
    <property type="nucleotide sequence ID" value="NZ_JAHVHU010000005.1"/>
</dbReference>
<protein>
    <submittedName>
        <fullName evidence="4">Histidine kinase</fullName>
    </submittedName>
</protein>
<feature type="transmembrane region" description="Helical" evidence="2">
    <location>
        <begin position="787"/>
        <end position="809"/>
    </location>
</feature>
<feature type="coiled-coil region" evidence="1">
    <location>
        <begin position="812"/>
        <end position="839"/>
    </location>
</feature>
<organism evidence="4 5">
    <name type="scientific">Membranihabitans marinus</name>
    <dbReference type="NCBI Taxonomy" id="1227546"/>
    <lineage>
        <taxon>Bacteria</taxon>
        <taxon>Pseudomonadati</taxon>
        <taxon>Bacteroidota</taxon>
        <taxon>Saprospiria</taxon>
        <taxon>Saprospirales</taxon>
        <taxon>Saprospiraceae</taxon>
        <taxon>Membranihabitans</taxon>
    </lineage>
</organism>
<dbReference type="Proteomes" id="UP000753961">
    <property type="component" value="Unassembled WGS sequence"/>
</dbReference>
<keyword evidence="2" id="KW-0812">Transmembrane</keyword>
<evidence type="ECO:0000256" key="2">
    <source>
        <dbReference type="SAM" id="Phobius"/>
    </source>
</evidence>
<dbReference type="Gene3D" id="2.60.40.10">
    <property type="entry name" value="Immunoglobulins"/>
    <property type="match status" value="1"/>
</dbReference>
<dbReference type="GO" id="GO:0016020">
    <property type="term" value="C:membrane"/>
    <property type="evidence" value="ECO:0007669"/>
    <property type="project" value="InterPro"/>
</dbReference>
<evidence type="ECO:0000313" key="4">
    <source>
        <dbReference type="EMBL" id="MBY5957581.1"/>
    </source>
</evidence>
<evidence type="ECO:0000256" key="1">
    <source>
        <dbReference type="SAM" id="Coils"/>
    </source>
</evidence>
<dbReference type="InterPro" id="IPR036890">
    <property type="entry name" value="HATPase_C_sf"/>
</dbReference>
<dbReference type="GO" id="GO:0000155">
    <property type="term" value="F:phosphorelay sensor kinase activity"/>
    <property type="evidence" value="ECO:0007669"/>
    <property type="project" value="InterPro"/>
</dbReference>
<keyword evidence="5" id="KW-1185">Reference proteome</keyword>
<proteinExistence type="predicted"/>